<proteinExistence type="predicted"/>
<evidence type="ECO:0000313" key="2">
    <source>
        <dbReference type="EMBL" id="KAF8822752.1"/>
    </source>
</evidence>
<organism evidence="2 3">
    <name type="scientific">Cardiosporidium cionae</name>
    <dbReference type="NCBI Taxonomy" id="476202"/>
    <lineage>
        <taxon>Eukaryota</taxon>
        <taxon>Sar</taxon>
        <taxon>Alveolata</taxon>
        <taxon>Apicomplexa</taxon>
        <taxon>Aconoidasida</taxon>
        <taxon>Nephromycida</taxon>
        <taxon>Cardiosporidium</taxon>
    </lineage>
</organism>
<evidence type="ECO:0000256" key="1">
    <source>
        <dbReference type="SAM" id="MobiDB-lite"/>
    </source>
</evidence>
<dbReference type="Proteomes" id="UP000823046">
    <property type="component" value="Unassembled WGS sequence"/>
</dbReference>
<keyword evidence="3" id="KW-1185">Reference proteome</keyword>
<evidence type="ECO:0000313" key="3">
    <source>
        <dbReference type="Proteomes" id="UP000823046"/>
    </source>
</evidence>
<protein>
    <submittedName>
        <fullName evidence="2">Uncharacterized protein</fullName>
    </submittedName>
</protein>
<accession>A0ABQ7JFE6</accession>
<name>A0ABQ7JFE6_9APIC</name>
<dbReference type="EMBL" id="JADAQX010000027">
    <property type="protein sequence ID" value="KAF8822752.1"/>
    <property type="molecule type" value="Genomic_DNA"/>
</dbReference>
<feature type="region of interest" description="Disordered" evidence="1">
    <location>
        <begin position="706"/>
        <end position="725"/>
    </location>
</feature>
<comment type="caution">
    <text evidence="2">The sequence shown here is derived from an EMBL/GenBank/DDBJ whole genome shotgun (WGS) entry which is preliminary data.</text>
</comment>
<sequence length="915" mass="102882">MLFIRRSCNFFCRIVSSSSHSVIKSLRRSTAAIFGGNISSSVWEQIQRRQNQTCLEESIEKAKRRFRPMHLYKENFELWPVGKSFLDGETVDDIAASSVTMANPLLSHPNRAQAWPRAFLPNSLFELAGHDESAFELYHLLSKYAPNTSETIETKIKKQGEQQHQTVLFSRREKKVSNSFSQESSSKPQIIILAYPENVGARRLLQLVCYACHLYPIYETKVKKTNGTNKHFFRNTYGLEPLSIYEMDKLDKLALQDVLPRGRCVLLYERTRQCNSSASYTMGSTHSPSGSNLSPAALLDLVSEEENVRVVELQTPPDLVILFSKKWPGYYYEKCDALNERIIVETFGISACHAIAESLFRGVSESSVYQILSSCRRLYGNVSFDMILNRLHFAYSCIPFKTVISLEDSNAQDKLEVLAIDEAKGIEHISHLLPCPSTTLSSTSLVSEKAAENLFDLSIQFSLSNGVANPLDFPCTDPADFFRATFIALHNSFCFHSFSNLLEKLSPRTGDFMDTLCLPLIKFDTLHLVENANGGTDVSCKKDIVSCDDAFSRKEEYRKDLNRYNSLLECFSLFSEIVAVERLTETFQPAYTNDFIERHSHSGAASSATSSMNLQNGLSNSLNMGTTCSNSFSGSKLTSVEQKFGSGIAIPSIVMGTSMGALNSFRSTSGYFPSAFELIGDLALSIPTYLQHYDRFHPHSDCIEKNKHRDQTGMPAPSLSSQGNMESTEADFSLDEEITLSTRCSCTSKVESQNSFTSLDISLNTIHDGTSPLDALPLYIQRCCNTLPLSTNTLISTPSIVSIPSSRSKPFEMRKKMEKAQNMLMQSLKVARKLYSIFLTPLTITEMKRNERSLVPLMKRLLVESDAYKSQQSKFILKGKPKKNTVNRKNLHPRDRRNSKVTVIEGDRYKDIFNI</sequence>
<gene>
    <name evidence="2" type="ORF">IE077_004426</name>
</gene>
<reference evidence="2 3" key="1">
    <citation type="journal article" date="2020" name="bioRxiv">
        <title>Metabolic contributions of an alphaproteobacterial endosymbiont in the apicomplexan Cardiosporidium cionae.</title>
        <authorList>
            <person name="Hunter E.S."/>
            <person name="Paight C.J."/>
            <person name="Lane C.E."/>
        </authorList>
    </citation>
    <scope>NUCLEOTIDE SEQUENCE [LARGE SCALE GENOMIC DNA]</scope>
    <source>
        <strain evidence="2">ESH_2018</strain>
    </source>
</reference>